<feature type="transmembrane region" description="Helical" evidence="1">
    <location>
        <begin position="31"/>
        <end position="49"/>
    </location>
</feature>
<keyword evidence="1" id="KW-0472">Membrane</keyword>
<keyword evidence="1" id="KW-0812">Transmembrane</keyword>
<organism evidence="2 3">
    <name type="scientific">Sinosporangium album</name>
    <dbReference type="NCBI Taxonomy" id="504805"/>
    <lineage>
        <taxon>Bacteria</taxon>
        <taxon>Bacillati</taxon>
        <taxon>Actinomycetota</taxon>
        <taxon>Actinomycetes</taxon>
        <taxon>Streptosporangiales</taxon>
        <taxon>Streptosporangiaceae</taxon>
        <taxon>Sinosporangium</taxon>
    </lineage>
</organism>
<dbReference type="EMBL" id="FNCN01000041">
    <property type="protein sequence ID" value="SDI26517.1"/>
    <property type="molecule type" value="Genomic_DNA"/>
</dbReference>
<dbReference type="AlphaFoldDB" id="A0A1G8J694"/>
<evidence type="ECO:0000313" key="3">
    <source>
        <dbReference type="Proteomes" id="UP000198923"/>
    </source>
</evidence>
<name>A0A1G8J694_9ACTN</name>
<dbReference type="Proteomes" id="UP000198923">
    <property type="component" value="Unassembled WGS sequence"/>
</dbReference>
<dbReference type="RefSeq" id="WP_176955711.1">
    <property type="nucleotide sequence ID" value="NZ_FNCN01000041.1"/>
</dbReference>
<sequence length="53" mass="5991">MNSGLILLFFLAFLFAWLLNRVRRRLGFGPAAYSAVMIAFIVFMGLVWAQSHG</sequence>
<gene>
    <name evidence="2" type="ORF">SAMN05421505_14125</name>
</gene>
<dbReference type="STRING" id="504805.SAMN05421505_14125"/>
<accession>A0A1G8J694</accession>
<reference evidence="2 3" key="1">
    <citation type="submission" date="2016-10" db="EMBL/GenBank/DDBJ databases">
        <authorList>
            <person name="de Groot N.N."/>
        </authorList>
    </citation>
    <scope>NUCLEOTIDE SEQUENCE [LARGE SCALE GENOMIC DNA]</scope>
    <source>
        <strain evidence="2 3">CPCC 201354</strain>
    </source>
</reference>
<evidence type="ECO:0000313" key="2">
    <source>
        <dbReference type="EMBL" id="SDI26517.1"/>
    </source>
</evidence>
<evidence type="ECO:0000256" key="1">
    <source>
        <dbReference type="SAM" id="Phobius"/>
    </source>
</evidence>
<keyword evidence="1" id="KW-1133">Transmembrane helix</keyword>
<keyword evidence="3" id="KW-1185">Reference proteome</keyword>
<protein>
    <submittedName>
        <fullName evidence="2">Uncharacterized protein</fullName>
    </submittedName>
</protein>
<proteinExistence type="predicted"/>